<feature type="domain" description="3-hydroxyacyl-CoA dehydrogenase C-terminal" evidence="15">
    <location>
        <begin position="476"/>
        <end position="569"/>
    </location>
</feature>
<keyword evidence="7" id="KW-0520">NAD</keyword>
<dbReference type="InterPro" id="IPR008927">
    <property type="entry name" value="6-PGluconate_DH-like_C_sf"/>
</dbReference>
<evidence type="ECO:0000256" key="12">
    <source>
        <dbReference type="ARBA" id="ARBA00023268"/>
    </source>
</evidence>
<comment type="pathway">
    <text evidence="2">Lipid metabolism; fatty acid beta-oxidation.</text>
</comment>
<dbReference type="InterPro" id="IPR001753">
    <property type="entry name" value="Enoyl-CoA_hydra/iso"/>
</dbReference>
<evidence type="ECO:0000313" key="17">
    <source>
        <dbReference type="EMBL" id="ADZ71583.1"/>
    </source>
</evidence>
<evidence type="ECO:0000256" key="2">
    <source>
        <dbReference type="ARBA" id="ARBA00005005"/>
    </source>
</evidence>
<dbReference type="SUPFAM" id="SSF52096">
    <property type="entry name" value="ClpP/crotonase"/>
    <property type="match status" value="1"/>
</dbReference>
<protein>
    <submittedName>
        <fullName evidence="17">Putative trifunctional protein</fullName>
    </submittedName>
</protein>
<dbReference type="SUPFAM" id="SSF51735">
    <property type="entry name" value="NAD(P)-binding Rossmann-fold domains"/>
    <property type="match status" value="1"/>
</dbReference>
<evidence type="ECO:0000256" key="9">
    <source>
        <dbReference type="ARBA" id="ARBA00023140"/>
    </source>
</evidence>
<comment type="similarity">
    <text evidence="14">Belongs to the enoyl-CoA hydratase/isomerase family.</text>
</comment>
<keyword evidence="11" id="KW-0456">Lyase</keyword>
<comment type="subcellular location">
    <subcellularLocation>
        <location evidence="1">Peroxisome</location>
    </subcellularLocation>
</comment>
<dbReference type="AlphaFoldDB" id="F2IX06"/>
<dbReference type="Pfam" id="PF00725">
    <property type="entry name" value="3HCDH"/>
    <property type="match status" value="1"/>
</dbReference>
<evidence type="ECO:0000256" key="11">
    <source>
        <dbReference type="ARBA" id="ARBA00023239"/>
    </source>
</evidence>
<evidence type="ECO:0000313" key="18">
    <source>
        <dbReference type="Proteomes" id="UP000008130"/>
    </source>
</evidence>
<dbReference type="Gene3D" id="1.10.1040.50">
    <property type="match status" value="1"/>
</dbReference>
<gene>
    <name evidence="17" type="ordered locus">SL003B_3161</name>
</gene>
<name>F2IX06_POLGS</name>
<evidence type="ECO:0000256" key="5">
    <source>
        <dbReference type="ARBA" id="ARBA00022963"/>
    </source>
</evidence>
<keyword evidence="10" id="KW-0413">Isomerase</keyword>
<dbReference type="GO" id="GO:0006635">
    <property type="term" value="P:fatty acid beta-oxidation"/>
    <property type="evidence" value="ECO:0007669"/>
    <property type="project" value="UniProtKB-UniPathway"/>
</dbReference>
<accession>F2IX06</accession>
<dbReference type="FunFam" id="3.40.50.720:FF:000009">
    <property type="entry name" value="Fatty oxidation complex, alpha subunit"/>
    <property type="match status" value="1"/>
</dbReference>
<evidence type="ECO:0000256" key="10">
    <source>
        <dbReference type="ARBA" id="ARBA00023235"/>
    </source>
</evidence>
<dbReference type="InterPro" id="IPR006176">
    <property type="entry name" value="3-OHacyl-CoA_DH_NAD-bd"/>
</dbReference>
<feature type="domain" description="3-hydroxyacyl-CoA dehydrogenase NAD binding" evidence="16">
    <location>
        <begin position="298"/>
        <end position="471"/>
    </location>
</feature>
<dbReference type="GO" id="GO:0004300">
    <property type="term" value="F:enoyl-CoA hydratase activity"/>
    <property type="evidence" value="ECO:0007669"/>
    <property type="project" value="UniProtKB-ARBA"/>
</dbReference>
<dbReference type="eggNOG" id="COG1024">
    <property type="taxonomic scope" value="Bacteria"/>
</dbReference>
<dbReference type="CDD" id="cd06558">
    <property type="entry name" value="crotonase-like"/>
    <property type="match status" value="1"/>
</dbReference>
<dbReference type="InterPro" id="IPR036291">
    <property type="entry name" value="NAD(P)-bd_dom_sf"/>
</dbReference>
<comment type="similarity">
    <text evidence="3">In the N-terminal section; belongs to the enoyl-CoA hydratase/isomerase family.</text>
</comment>
<sequence>MTDQGGAGRVHVERRSHGAAGTIAVVTIDFPPVNAGSKAMREAVKAAFVEIGVDGTLAGAVLTGAGGNFVGGADIREFDAPAQPPHLPEVIAAIEACPFPVVAAIDGAALGGGYELALGCDARVATPKAVVGLPEVTLGLIPGAGGTLRLSRLVDEARAIELVTSGRRVKAAEALDLGLVDAVANGDLIEAAVTHLATLGGQKRRLRDQPVVSCAPAAVERAATEATKKGRGAEAVAAAITAIRDSVTLPVDEALARERETSLRLRREPQSQALRHLFFAEKAAMKLPEGATPLSVRTVGVVGAGRMGQGIVLAFARRGFTVHLAERDPSVLAAGLSAIGETAASLEAEGRIPSAAALMETVLGGDVPAMADCDLVVEAIFEDMDAKKALFGELDKLLPETAILATNTSYLDINEIAAATARPERVGGLHFFNPAHVMRLIEVVRADRTSLETLSTLLDVGRRIGKLPVVARVGEGFIGNRIFAAYREQCEFLIEEGAYPQDVDRAMRAFGMAMGPFAVFDLAGLDISWARRKRLAPLRDPKNRYVEIADRLCEAGRFGRKTGMGWYLYPPGSRGDVDPQVTAVIEACAASKGIVRRTIPDDEIRARLLASMVNEAALLLGEGIAERASDVDLVLVNGYGFPALKGGPLHWAARQPRTEFLTSVDAMVAASGPGVKRAGNLEAVLTEAERL</sequence>
<evidence type="ECO:0000256" key="7">
    <source>
        <dbReference type="ARBA" id="ARBA00023027"/>
    </source>
</evidence>
<dbReference type="RefSeq" id="WP_013653894.1">
    <property type="nucleotide sequence ID" value="NC_015259.1"/>
</dbReference>
<dbReference type="PROSITE" id="PS00166">
    <property type="entry name" value="ENOYL_COA_HYDRATASE"/>
    <property type="match status" value="1"/>
</dbReference>
<dbReference type="GO" id="GO:0003857">
    <property type="term" value="F:(3S)-3-hydroxyacyl-CoA dehydrogenase (NAD+) activity"/>
    <property type="evidence" value="ECO:0007669"/>
    <property type="project" value="UniProtKB-EC"/>
</dbReference>
<dbReference type="FunFam" id="1.10.1040.50:FF:000006">
    <property type="entry name" value="Peroxisomal bifunctional enzyme"/>
    <property type="match status" value="1"/>
</dbReference>
<comment type="catalytic activity">
    <reaction evidence="13">
        <text>a (3S)-3-hydroxyacyl-CoA + NAD(+) = a 3-oxoacyl-CoA + NADH + H(+)</text>
        <dbReference type="Rhea" id="RHEA:22432"/>
        <dbReference type="ChEBI" id="CHEBI:15378"/>
        <dbReference type="ChEBI" id="CHEBI:57318"/>
        <dbReference type="ChEBI" id="CHEBI:57540"/>
        <dbReference type="ChEBI" id="CHEBI:57945"/>
        <dbReference type="ChEBI" id="CHEBI:90726"/>
        <dbReference type="EC" id="1.1.1.35"/>
    </reaction>
</comment>
<evidence type="ECO:0000256" key="13">
    <source>
        <dbReference type="ARBA" id="ARBA00049556"/>
    </source>
</evidence>
<dbReference type="Gene3D" id="3.40.50.720">
    <property type="entry name" value="NAD(P)-binding Rossmann-like Domain"/>
    <property type="match status" value="1"/>
</dbReference>
<keyword evidence="6" id="KW-0560">Oxidoreductase</keyword>
<dbReference type="KEGG" id="pgv:SL003B_3161"/>
<dbReference type="HOGENOM" id="CLU_009834_16_3_5"/>
<dbReference type="EMBL" id="CP002568">
    <property type="protein sequence ID" value="ADZ71583.1"/>
    <property type="molecule type" value="Genomic_DNA"/>
</dbReference>
<keyword evidence="18" id="KW-1185">Reference proteome</keyword>
<keyword evidence="4" id="KW-0276">Fatty acid metabolism</keyword>
<reference evidence="17 18" key="1">
    <citation type="journal article" date="2011" name="J. Bacteriol.">
        <title>Complete genome sequence of Polymorphum gilvum SL003B-26A1T, a crude oil-degrading bacterium from oil-polluted saline soil.</title>
        <authorList>
            <person name="Li S.G."/>
            <person name="Tang Y.Q."/>
            <person name="Nie Y."/>
            <person name="Cai M."/>
            <person name="Wu X.L."/>
        </authorList>
    </citation>
    <scope>NUCLEOTIDE SEQUENCE [LARGE SCALE GENOMIC DNA]</scope>
    <source>
        <strain evidence="18">LMG 25793 / CGMCC 1.9160 / SL003B-26A1</strain>
    </source>
</reference>
<dbReference type="SUPFAM" id="SSF48179">
    <property type="entry name" value="6-phosphogluconate dehydrogenase C-terminal domain-like"/>
    <property type="match status" value="2"/>
</dbReference>
<dbReference type="GO" id="GO:0070403">
    <property type="term" value="F:NAD+ binding"/>
    <property type="evidence" value="ECO:0007669"/>
    <property type="project" value="InterPro"/>
</dbReference>
<organism evidence="17 18">
    <name type="scientific">Polymorphum gilvum (strain LMG 25793 / CGMCC 1.9160 / SL003B-26A1)</name>
    <dbReference type="NCBI Taxonomy" id="991905"/>
    <lineage>
        <taxon>Bacteria</taxon>
        <taxon>Pseudomonadati</taxon>
        <taxon>Pseudomonadota</taxon>
        <taxon>Alphaproteobacteria</taxon>
        <taxon>Rhodobacterales</taxon>
        <taxon>Paracoccaceae</taxon>
        <taxon>Polymorphum</taxon>
    </lineage>
</organism>
<evidence type="ECO:0000256" key="1">
    <source>
        <dbReference type="ARBA" id="ARBA00004275"/>
    </source>
</evidence>
<dbReference type="eggNOG" id="COG1250">
    <property type="taxonomic scope" value="Bacteria"/>
</dbReference>
<dbReference type="Proteomes" id="UP000008130">
    <property type="component" value="Chromosome"/>
</dbReference>
<dbReference type="Pfam" id="PF00378">
    <property type="entry name" value="ECH_1"/>
    <property type="match status" value="1"/>
</dbReference>
<dbReference type="PATRIC" id="fig|991905.3.peg.3246"/>
<dbReference type="InterPro" id="IPR018376">
    <property type="entry name" value="Enoyl-CoA_hyd/isom_CS"/>
</dbReference>
<evidence type="ECO:0000256" key="4">
    <source>
        <dbReference type="ARBA" id="ARBA00022832"/>
    </source>
</evidence>
<keyword evidence="12" id="KW-0511">Multifunctional enzyme</keyword>
<dbReference type="PANTHER" id="PTHR23309:SF51">
    <property type="entry name" value="3-HYDROXYACYL-COA DEHYDROGENASE-RELATED"/>
    <property type="match status" value="1"/>
</dbReference>
<dbReference type="OrthoDB" id="9771883at2"/>
<keyword evidence="5" id="KW-0442">Lipid degradation</keyword>
<proteinExistence type="inferred from homology"/>
<dbReference type="Pfam" id="PF02737">
    <property type="entry name" value="3HCDH_N"/>
    <property type="match status" value="1"/>
</dbReference>
<keyword evidence="9" id="KW-0576">Peroxisome</keyword>
<dbReference type="InterPro" id="IPR006108">
    <property type="entry name" value="3HC_DH_C"/>
</dbReference>
<evidence type="ECO:0000256" key="14">
    <source>
        <dbReference type="RuleBase" id="RU003707"/>
    </source>
</evidence>
<dbReference type="STRING" id="991905.SL003B_3161"/>
<keyword evidence="8" id="KW-0443">Lipid metabolism</keyword>
<dbReference type="UniPathway" id="UPA00659"/>
<dbReference type="PANTHER" id="PTHR23309">
    <property type="entry name" value="3-HYDROXYACYL-COA DEHYROGENASE"/>
    <property type="match status" value="1"/>
</dbReference>
<evidence type="ECO:0000259" key="16">
    <source>
        <dbReference type="Pfam" id="PF02737"/>
    </source>
</evidence>
<dbReference type="InterPro" id="IPR029045">
    <property type="entry name" value="ClpP/crotonase-like_dom_sf"/>
</dbReference>
<dbReference type="GO" id="GO:0016853">
    <property type="term" value="F:isomerase activity"/>
    <property type="evidence" value="ECO:0007669"/>
    <property type="project" value="UniProtKB-KW"/>
</dbReference>
<evidence type="ECO:0000259" key="15">
    <source>
        <dbReference type="Pfam" id="PF00725"/>
    </source>
</evidence>
<evidence type="ECO:0000256" key="3">
    <source>
        <dbReference type="ARBA" id="ARBA00008750"/>
    </source>
</evidence>
<evidence type="ECO:0000256" key="6">
    <source>
        <dbReference type="ARBA" id="ARBA00023002"/>
    </source>
</evidence>
<evidence type="ECO:0000256" key="8">
    <source>
        <dbReference type="ARBA" id="ARBA00023098"/>
    </source>
</evidence>
<dbReference type="Gene3D" id="3.90.226.10">
    <property type="entry name" value="2-enoyl-CoA Hydratase, Chain A, domain 1"/>
    <property type="match status" value="1"/>
</dbReference>